<dbReference type="InterPro" id="IPR002931">
    <property type="entry name" value="Transglutaminase-like"/>
</dbReference>
<dbReference type="InterPro" id="IPR052901">
    <property type="entry name" value="Bact_TGase-like"/>
</dbReference>
<feature type="domain" description="Transglutaminase-like" evidence="3">
    <location>
        <begin position="474"/>
        <end position="548"/>
    </location>
</feature>
<evidence type="ECO:0000313" key="5">
    <source>
        <dbReference type="Proteomes" id="UP000673375"/>
    </source>
</evidence>
<protein>
    <submittedName>
        <fullName evidence="4">Transglutaminase domain-containing protein</fullName>
    </submittedName>
</protein>
<feature type="region of interest" description="Disordered" evidence="1">
    <location>
        <begin position="551"/>
        <end position="599"/>
    </location>
</feature>
<evidence type="ECO:0000256" key="2">
    <source>
        <dbReference type="SAM" id="Phobius"/>
    </source>
</evidence>
<feature type="transmembrane region" description="Helical" evidence="2">
    <location>
        <begin position="609"/>
        <end position="629"/>
    </location>
</feature>
<keyword evidence="2" id="KW-1133">Transmembrane helix</keyword>
<dbReference type="Gene3D" id="3.10.620.30">
    <property type="match status" value="1"/>
</dbReference>
<dbReference type="EMBL" id="JAEDXU010000003">
    <property type="protein sequence ID" value="MBP1046031.1"/>
    <property type="molecule type" value="Genomic_DNA"/>
</dbReference>
<sequence length="730" mass="83281">MRDRVKKNWLFAILAFFILTIASPPFLEVYQLGNSPLFIGMLAVICLITLLFKDFLITFPLYLISYIILLYNYFPLGHSFSLEWFTALVDEVTLSYNQILSGELSYMPQTIALVIILFFLIALAVLMIHYERPWLSYLLIVGYQLLLVAFNQLELSGSLLLITCTALLFHQLKKLPDTISRSRRSQSFVLSMMVFALLAGAAYSFQQLFPQARSFLFIQTDSIRDYFNQLGLYQHIAQYGQSGLSKSGFSEDDQQLGGPLLDDAAVVFTAYQQDPHYWRIETKDTYTGKGWENSNSSLHFIGNQDTLILEDVGYSGPLGPEAVIRLAFTDAVSYLPQPYGRVQLPLNGIGGAEEISEKNRINLKEAPKEFQLYWQELAYEEDDLQNVLLSDYSFYSDDWQIAAESGVTSQYFELPTSVSDRTITLANELTHNETSLYGKVKAVEQYLKTNEEFRYSKTDTTYPASDQDYVEHFLFDSKVGYCDNFSTAMVVLLRAQGIPSRWAKGFAPGEVTGEQDGLLEYTIRNSHAHSWPEVYFEGYGWIPFEPTPSFDNPDTPAEPAVESVDSSETLESSTIASSNEVNDSSSSANTSESSSVEKTESSSTEWRSLLKWSSSFIGILLAVIGALFLRKNYFLLRYRLYRRIKPNDFNNTYLLILRQAEKQYTRAANEPLARYAQHFEDDNPRFDGSFIALTKIYEESLYGKQQMDRRKWRPLLDQTAEILAVRPKKN</sequence>
<comment type="caution">
    <text evidence="4">The sequence shown here is derived from an EMBL/GenBank/DDBJ whole genome shotgun (WGS) entry which is preliminary data.</text>
</comment>
<feature type="compositionally biased region" description="Polar residues" evidence="1">
    <location>
        <begin position="564"/>
        <end position="576"/>
    </location>
</feature>
<feature type="compositionally biased region" description="Low complexity" evidence="1">
    <location>
        <begin position="577"/>
        <end position="594"/>
    </location>
</feature>
<feature type="transmembrane region" description="Helical" evidence="2">
    <location>
        <begin position="187"/>
        <end position="205"/>
    </location>
</feature>
<dbReference type="PANTHER" id="PTHR42736">
    <property type="entry name" value="PROTEIN-GLUTAMINE GAMMA-GLUTAMYLTRANSFERASE"/>
    <property type="match status" value="1"/>
</dbReference>
<gene>
    <name evidence="4" type="ORF">I6N96_07030</name>
</gene>
<dbReference type="InterPro" id="IPR021878">
    <property type="entry name" value="TgpA_N"/>
</dbReference>
<feature type="transmembrane region" description="Helical" evidence="2">
    <location>
        <begin position="134"/>
        <end position="153"/>
    </location>
</feature>
<evidence type="ECO:0000259" key="3">
    <source>
        <dbReference type="SMART" id="SM00460"/>
    </source>
</evidence>
<name>A0ABS4CIS7_9ENTE</name>
<accession>A0ABS4CIS7</accession>
<feature type="transmembrane region" description="Helical" evidence="2">
    <location>
        <begin position="59"/>
        <end position="76"/>
    </location>
</feature>
<dbReference type="SMART" id="SM00460">
    <property type="entry name" value="TGc"/>
    <property type="match status" value="1"/>
</dbReference>
<feature type="transmembrane region" description="Helical" evidence="2">
    <location>
        <begin position="106"/>
        <end position="127"/>
    </location>
</feature>
<proteinExistence type="predicted"/>
<reference evidence="4 5" key="1">
    <citation type="submission" date="2020-12" db="EMBL/GenBank/DDBJ databases">
        <title>Vagococcus allomyrinae sp. nov. and Enterococcus lavae sp. nov., isolated from the larvae of Allomyrina dichotoma.</title>
        <authorList>
            <person name="Lee S.D."/>
        </authorList>
    </citation>
    <scope>NUCLEOTIDE SEQUENCE [LARGE SCALE GENOMIC DNA]</scope>
    <source>
        <strain evidence="4 5">BWM-S5</strain>
    </source>
</reference>
<keyword evidence="2" id="KW-0472">Membrane</keyword>
<dbReference type="Pfam" id="PF01841">
    <property type="entry name" value="Transglut_core"/>
    <property type="match status" value="1"/>
</dbReference>
<feature type="transmembrane region" description="Helical" evidence="2">
    <location>
        <begin position="159"/>
        <end position="175"/>
    </location>
</feature>
<dbReference type="RefSeq" id="WP_209556857.1">
    <property type="nucleotide sequence ID" value="NZ_JAEDXU010000003.1"/>
</dbReference>
<dbReference type="PANTHER" id="PTHR42736:SF1">
    <property type="entry name" value="PROTEIN-GLUTAMINE GAMMA-GLUTAMYLTRANSFERASE"/>
    <property type="match status" value="1"/>
</dbReference>
<evidence type="ECO:0000313" key="4">
    <source>
        <dbReference type="EMBL" id="MBP1046031.1"/>
    </source>
</evidence>
<dbReference type="Proteomes" id="UP000673375">
    <property type="component" value="Unassembled WGS sequence"/>
</dbReference>
<keyword evidence="5" id="KW-1185">Reference proteome</keyword>
<organism evidence="4 5">
    <name type="scientific">Enterococcus larvae</name>
    <dbReference type="NCBI Taxonomy" id="2794352"/>
    <lineage>
        <taxon>Bacteria</taxon>
        <taxon>Bacillati</taxon>
        <taxon>Bacillota</taxon>
        <taxon>Bacilli</taxon>
        <taxon>Lactobacillales</taxon>
        <taxon>Enterococcaceae</taxon>
        <taxon>Enterococcus</taxon>
    </lineage>
</organism>
<feature type="transmembrane region" description="Helical" evidence="2">
    <location>
        <begin position="32"/>
        <end position="52"/>
    </location>
</feature>
<evidence type="ECO:0000256" key="1">
    <source>
        <dbReference type="SAM" id="MobiDB-lite"/>
    </source>
</evidence>
<dbReference type="Pfam" id="PF11992">
    <property type="entry name" value="TgpA_N"/>
    <property type="match status" value="1"/>
</dbReference>
<dbReference type="SUPFAM" id="SSF54001">
    <property type="entry name" value="Cysteine proteinases"/>
    <property type="match status" value="1"/>
</dbReference>
<dbReference type="InterPro" id="IPR038765">
    <property type="entry name" value="Papain-like_cys_pep_sf"/>
</dbReference>
<keyword evidence="2" id="KW-0812">Transmembrane</keyword>